<keyword evidence="12" id="KW-0206">Cytoskeleton</keyword>
<dbReference type="Pfam" id="PF18199">
    <property type="entry name" value="Dynein_C"/>
    <property type="match status" value="1"/>
</dbReference>
<dbReference type="Gene3D" id="1.10.287.2620">
    <property type="match status" value="1"/>
</dbReference>
<dbReference type="PANTHER" id="PTHR22878:SF64">
    <property type="entry name" value="DYNEIN AXONEMAL HEAVY CHAIN 14"/>
    <property type="match status" value="1"/>
</dbReference>
<accession>A0A813M6A2</accession>
<dbReference type="PANTHER" id="PTHR22878">
    <property type="entry name" value="DYNEIN HEAVY CHAIN 6, AXONEMAL-LIKE-RELATED"/>
    <property type="match status" value="1"/>
</dbReference>
<dbReference type="InterPro" id="IPR027417">
    <property type="entry name" value="P-loop_NTPase"/>
</dbReference>
<dbReference type="FunFam" id="3.20.180.20:FF:000001">
    <property type="entry name" value="Dynein axonemal heavy chain 5"/>
    <property type="match status" value="1"/>
</dbReference>
<dbReference type="Pfam" id="PF12774">
    <property type="entry name" value="AAA_6"/>
    <property type="match status" value="1"/>
</dbReference>
<keyword evidence="4" id="KW-0493">Microtubule</keyword>
<keyword evidence="7" id="KW-0067">ATP-binding</keyword>
<reference evidence="17" key="1">
    <citation type="submission" date="2021-02" db="EMBL/GenBank/DDBJ databases">
        <authorList>
            <person name="Nowell W R."/>
        </authorList>
    </citation>
    <scope>NUCLEOTIDE SEQUENCE</scope>
    <source>
        <strain evidence="17">Ploen Becks lab</strain>
    </source>
</reference>
<dbReference type="GO" id="GO:0030286">
    <property type="term" value="C:dynein complex"/>
    <property type="evidence" value="ECO:0007669"/>
    <property type="project" value="UniProtKB-KW"/>
</dbReference>
<dbReference type="Pfam" id="PF12781">
    <property type="entry name" value="AAA_9"/>
    <property type="match status" value="1"/>
</dbReference>
<evidence type="ECO:0000256" key="10">
    <source>
        <dbReference type="ARBA" id="ARBA00023069"/>
    </source>
</evidence>
<dbReference type="FunFam" id="1.20.920.30:FF:000002">
    <property type="entry name" value="Dynein axonemal heavy chain 3"/>
    <property type="match status" value="1"/>
</dbReference>
<dbReference type="InterPro" id="IPR041658">
    <property type="entry name" value="AAA_lid_11"/>
</dbReference>
<gene>
    <name evidence="17" type="ORF">OXX778_LOCUS1403</name>
</gene>
<dbReference type="SMART" id="SM00382">
    <property type="entry name" value="AAA"/>
    <property type="match status" value="3"/>
</dbReference>
<keyword evidence="5" id="KW-0677">Repeat</keyword>
<keyword evidence="3" id="KW-0963">Cytoplasm</keyword>
<dbReference type="GO" id="GO:0051959">
    <property type="term" value="F:dynein light intermediate chain binding"/>
    <property type="evidence" value="ECO:0007669"/>
    <property type="project" value="InterPro"/>
</dbReference>
<feature type="domain" description="AAA+ ATPase" evidence="16">
    <location>
        <begin position="2318"/>
        <end position="2514"/>
    </location>
</feature>
<dbReference type="FunFam" id="3.40.50.300:FF:001810">
    <property type="entry name" value="Cytoplasmic dynein 2 heavy chain 1"/>
    <property type="match status" value="1"/>
</dbReference>
<dbReference type="InterPro" id="IPR013602">
    <property type="entry name" value="Dynein_heavy_linker"/>
</dbReference>
<keyword evidence="9 14" id="KW-0175">Coiled coil</keyword>
<keyword evidence="8" id="KW-0243">Dynein</keyword>
<dbReference type="InterPro" id="IPR043160">
    <property type="entry name" value="Dynein_C_barrel"/>
</dbReference>
<dbReference type="Pfam" id="PF08393">
    <property type="entry name" value="DHC_N2"/>
    <property type="match status" value="1"/>
</dbReference>
<dbReference type="InterPro" id="IPR024317">
    <property type="entry name" value="Dynein_heavy_chain_D4_dom"/>
</dbReference>
<dbReference type="OrthoDB" id="424310at2759"/>
<dbReference type="Pfam" id="PF22597">
    <property type="entry name" value="DYN_lid"/>
    <property type="match status" value="1"/>
</dbReference>
<dbReference type="FunFam" id="1.20.58.1120:FF:000007">
    <property type="entry name" value="Dynein heavy chain 4"/>
    <property type="match status" value="1"/>
</dbReference>
<dbReference type="EMBL" id="CAJNOC010000089">
    <property type="protein sequence ID" value="CAF0713990.1"/>
    <property type="molecule type" value="Genomic_DNA"/>
</dbReference>
<comment type="caution">
    <text evidence="17">The sequence shown here is derived from an EMBL/GenBank/DDBJ whole genome shotgun (WGS) entry which is preliminary data.</text>
</comment>
<comment type="subcellular location">
    <subcellularLocation>
        <location evidence="1">Cytoplasm</location>
        <location evidence="1">Cytoskeleton</location>
        <location evidence="1">Cilium axoneme</location>
    </subcellularLocation>
</comment>
<dbReference type="SUPFAM" id="SSF52540">
    <property type="entry name" value="P-loop containing nucleoside triphosphate hydrolases"/>
    <property type="match status" value="4"/>
</dbReference>
<dbReference type="InterPro" id="IPR042219">
    <property type="entry name" value="AAA_lid_11_sf"/>
</dbReference>
<dbReference type="Pfam" id="PF03028">
    <property type="entry name" value="Dynein_heavy"/>
    <property type="match status" value="1"/>
</dbReference>
<evidence type="ECO:0000256" key="4">
    <source>
        <dbReference type="ARBA" id="ARBA00022701"/>
    </source>
</evidence>
<dbReference type="FunFam" id="3.40.50.300:FF:000063">
    <property type="entry name" value="dynein heavy chain 6, axonemal"/>
    <property type="match status" value="1"/>
</dbReference>
<dbReference type="Proteomes" id="UP000663879">
    <property type="component" value="Unassembled WGS sequence"/>
</dbReference>
<dbReference type="InterPro" id="IPR041228">
    <property type="entry name" value="Dynein_C"/>
</dbReference>
<dbReference type="Pfam" id="PF12775">
    <property type="entry name" value="AAA_7"/>
    <property type="match status" value="2"/>
</dbReference>
<sequence>MSTPILPPINNTKSHHKLNVQKALDQVNRNYLACQDNGSTSFSYKPNNLLDNNFKILKTSTTGNDYLKQKENLKQSSDSNDLKQPDFKLTSIEQYRNDTSHFIVNIDELLRVESENFVIRKESGHFSEDVSQSQRSHSRKSTLLLWEDLQSTEKLDTNDPIGHIIKQRKNFGWNTKLPLHGAGAKQAINEYVDRIDTEVFKTLDDNGEYIIAVCLSDIIKNIVYSPYNLRIIKYDDIKKFNVYHIITASCVTRVDKKSFEIEIRNSMKWIWEKRLFDMLRRIKVFKMFRKWKNFRAWQATIRGYKKTRSKEFIARSLFSANEVFQRVLLHVRDLCERASGSKTGLGEGDYGIIMIKIDPSQTHTLDEFNQIQNEQISNAYEKLKLIQNEVIDLAYVSCITVGQLEGIDFDAFLDVDNFTHQETFIDNYLRHRQTKTSKLRDTSLIAPPKRGKGPSYAIRNEWRFVLQRICQFLRMLDYLIQELLHRVVKTTVRLLNNYVTKSVGFKKRPDSPLSNNLSMRSMVSTMDINDSYESFEYNFQDKNKIQKIDVKDIKTSKDIDILMDEIRQQSTIEKIVEPIFKTDLLLDVRKSDNYDQSDDDDDDDVEERGISRMTSYEESIKKSARYNKKYLSVSINLSPDQSEFKNFFKDLMSKFEETAGRIQTLLHEPKFEIFYQVPIYELTRVEREMRLSLNFNSENSEIKLPWPQVEFLFGEDEEYQEIVSEIMKSVTTSLNSVTSYSNTYKEYCQMVESTIKLKIDTTIQKQVFTPDDFYVLLSKHTEQINSIESMITNKRVCLFDFHSNKFQRDCLPYPKYVISAIDSFMPQMAVKRNEKLQETMRDALKMLDRDPSSVEDFVEHLSILTRINNELPLLEKEFSTVTRLFTIANDFNLNINPEQYAFFKSLGSTFHHLKTSLLYTEAQCEENIRKFTVDLGLLISRVHSESIDLKVRLQSPVLLSSDTTAQVANENLTLFQEMIEKLVEKAKNYAAYQERFGNTMKQVKKRNTQDYTLQDYGRSGLSILTLQSELNELEHDISLRRLLWKSIEEWDNLVRDWLNKHLDDIKVDMVQKDVNRFTQNLYLLEKGLPHNELVPKLKDKVMDFKKALPIIIALRNPSLKPRHYAQLKHLIGHDLTNENQRVTMSVLLNADVLQYKDKISDISALASNEATLEGMLNRIIDIWKKTDFRLVKDHAKDTFVITGTDEIQILLEESQVTMTTIKSSSYVGPIKIQVEDWDRRLTLFSKTLDEWIICQKRWLYLKQIFSTADIQRQLTNETKVFNQIEKFWKELMRRTDDKPNALRAATAPGLFEALQTYAVQMEKIQRSLEDYFETKRLIFPRLYFLSNEDLLDILSQSKDPNKIQLHLNKCFGNINSLEISEKLYEITHICSFENEKLELIKSIRIRGAAEQWLGALENGMYESIKKHLRTGLSEYTSLAYQNWVVRQPGQVILLVSQINFNKQILKCLNSTNPHESLVNYRDDLINSINIAASLMGTNLPNYKVMTIEALLTIEVHSRDTLSNLIENKVYKVDDFDWRRQLRYEWDDHSHNCIVLQSDSSFVYGFEYLGCSPRLVITPLTDRCYLTLTGALKLNLGGAPAGPAGTGKTETVKDLAKSVGKLCLVFNCSEGLDYKMLGKFFSGLSQSGSWCCFDEFNRIDIEVLSVVAQQMLTIKTAKDAQVARFNFEGREIKLNNTCGFFITMNPTYAGRVELPDNLKPLFRPVAMMVPDLALISQIILFSVGFRSAEILATKIVTLYHLASRQLSQQDHYDFGLRTIKAVLLMAGQVKKSFLNENHLENSSLSKDQESQILMQALYDTNLPKFLKEDSVLFVNLMNDLFPDLNKLNKNQEAIEKSINVAIRELNYQSWPSQCDKILQLYDQILVRHGIMLVGPPGGGKTVARNILQRALSILPSFLPDKTLDKPQKSTVSILQRSKKARIEQFIINPKSISIGELYGTTDPSNLEWSDGVFGNVIRSFSNNASAIDPESDNFPMWQFVILDGPVDTFWVENLNTVLDDSKVLCLSNGERINLTPSMRVIFEVDSLVHTSPATVSRCAMVYFDPSDLGLTPFIKNWCNSLPKSFPHYAIDLITELLDYTLDKGFHFIQNRKGCTSFPFQKQNVLNCMFAIMSQIFDFFERNGGFSENESQIPEQKKSAKKRPKQKEDDPSYIQPETLEQKQYFLQRNPKLLQALVIKIYIFSYIWGFGGLLRREDNAEDDNIINQKSHVKSNLDSLTHEFDEFVRETFEHNVKYGIYLPPNTKPVFDFFFDVTSGNFIEWSKLVPNVDTLIKSTKTDELIETLDSIRFSFLSTLLLMGKHTVLITGSSGIGKTVTIQSMLKKLSTNGFSFKLGTILGDVFNYADKTKASLSNNNVNSVFNETPDGFRKSKEFNVITNGIQFSAHTSSNKFLSMLLAKLSKKGQNILGAPKNKCIVMFIDDLNIPIADRFGDQAPLELLRYINENNGFYDVKNSHYKTITDVSFIMCCDPPNSSRSSISQRLLRHCCILSMPDPSARSLFTIYQVHLGRFFAENEFNIDIKSSLLPLVSSSIVMYYRIFLNMLPTPTKSHYIFNLRDLSKLVKGLMQANSSVITTKEHLVDLFSHECLRVFNDRLITREDNEQFYQHLSETVVDYFKLNIKNPYGGNKYLKSNFSETQSSRSHDTLTTMSNNQDDELNSNFIIYADFIKNDERIYQPLNNWKQLVSVLSEYQMRSNMTGHATKQIVFFKEAVEHICRACRVLRQPSGHMLLIGIDGTGKNTIMELATYISNCELFKLNIKKGYSYDDFRDDLKNVFKLTGIYKKKVVFFIADKDIYEEIFLEDLDSLLTSGNIPDLFDNEELDNLFLEIKNDAFLDGVPDDKSELYKFLIKRVQNNLHLVLSMSPVGSKFRERCRFHPAIINCTTIDWYNDWSESAMKQVSMSFMETIELSIASTLTFDEQEELKLKISQACVYIHMSLIKSTNKFFNEHKRYYYVTPSCYIDLLKTFSKIFESKKSEYLDNLTRLKNGLEKLSDANELVSLMREELITLGPQIEIKSKETESLLEKLKKDQEAVNEVADIVSKEKEKMRIETEMVSQYAQEAEKDLADVKPLLAAAKESLNALNKADISELRVYNSPPFLVMTVMCAVCIILEKKPDWNTAKQLLADSSFITKLINFDAETVTDKIYIKFKQYSKNPDFKPDIVGRVSKACQSMCSWVLAVEKFYEVYRTVKPKEDKVKEANEALEIMRSGLAKKELMLEKIEKHLDHFRQKYSESLSEKKALEDRKELMKNRMDRAVELTAALDTEKVRWTKQYDDLKHEADLIIGLCLVSAGAVNYLGAMTQDYRTSLLEDWVSFCNDQIKLKVNENFDLVKNVVKNHVIRNWINQKLPDDQYSIENAIFMNYSLKWPLIIDPQNQVARWIKEMEGSGLKICKADDPLLFRTLEQAIRLGQSVLIENIGEFIDPVLDPILHKQILLRGAQKILKLGDNEVEYNDSFKLYLVTSLPNPHYLPSAFIKVNLINFTITFKCLFEQFLSLVVLKERPELEKERTNLLDSIAKDVGLLRELEDKSLNILSQADTSSINAAKSLETKTLLDDQYLVDVLKQSKMTSHDIANRLNKNEETEKSLNLARQKYSAIAIRASILYFSIQNLVQLNIMYQFSLAWFYTIFQSCLGGAVNQQEKNDKILFADSALSVHEIAPSLTGTIRPHLVKDRSSISSSDYQDVNKKFSSEHDFQAYLDAVLLLLTKTVYKVVSWVMFAEHQLIFSFSLSVNILKHEECQSKEKIAPKEFNFFLNSALLADMEQEYLEAKIKDLQDLKFASDLLIDEKALRQLILLENILPDSFGNLSLNLKENRIGFWKKFMDFKDPYSLMSLSDSSEHFNFLNMTKFQKLILIKILRRDCLIQSIKSFVTETLGPNFISSGVPTLYDLYNQSSAQTPIIFVLSPGSDPTNQLLRFAKESRGSTLHLDIVSLGQGQGPKAEELISKSLMLKGRWIFLQNCHLAASFMPRLSAIVNNFTKPGTEIDKQFRLFLSSKPDASFPISLLKSGIKMTIESPAGLKNNLKQNFGQGGYVSRRLVESNEYGPHWKRLLFSLGLIHAVIHERKKFGPLGWNLPYEFNNSDLEVAILQLQSVLSINPDQVPFNVLKYVTGEVIYGGRVTDDYDRRCLLSVLSKFFSLSAVQEIYHYGADQSYLAPSKNIDHSGLISFIDQLPDEDDPSIFGMNEFAEKMLKSTQAECLISSILSMEPLQTASSTIDDSKNDNDIVLKICSEITSVLPVKIEPNFTGFKGKHLTFDEGLDKLKEKLGDSLFYENSAMNTILRQEIQRYNKLLSIIFKSINELTRAIRGEIMISKKSEGIYNSFLLQKVPLEWNAYAYPSLKPLASWIKNLFKRCQFFSLWTRNIVLYVEDLIENRNPHSIWISGFFYPQGLLAAISQNYARKYHTSIDSIEFNYIIKNDIYDESGTSVESLYDGNEIRFKLNDVDKDGILIHGFYIDGGKWDRDKETLLDSPLRFTPLPHFICKLTKKMEHLEEIKSIERHKYKCPVYRNSVRAGNSTDQSKNYVTSIDLDCRVDPEFWILRGVCMILQNDD</sequence>
<keyword evidence="10" id="KW-0969">Cilium</keyword>
<dbReference type="InterPro" id="IPR026983">
    <property type="entry name" value="DHC"/>
</dbReference>
<dbReference type="GO" id="GO:0005874">
    <property type="term" value="C:microtubule"/>
    <property type="evidence" value="ECO:0007669"/>
    <property type="project" value="UniProtKB-KW"/>
</dbReference>
<evidence type="ECO:0000256" key="2">
    <source>
        <dbReference type="ARBA" id="ARBA00008887"/>
    </source>
</evidence>
<dbReference type="GO" id="GO:0005524">
    <property type="term" value="F:ATP binding"/>
    <property type="evidence" value="ECO:0007669"/>
    <property type="project" value="UniProtKB-KW"/>
</dbReference>
<evidence type="ECO:0000256" key="5">
    <source>
        <dbReference type="ARBA" id="ARBA00022737"/>
    </source>
</evidence>
<evidence type="ECO:0000256" key="11">
    <source>
        <dbReference type="ARBA" id="ARBA00023175"/>
    </source>
</evidence>
<feature type="coiled-coil region" evidence="14">
    <location>
        <begin position="3232"/>
        <end position="3280"/>
    </location>
</feature>
<dbReference type="GO" id="GO:0045505">
    <property type="term" value="F:dynein intermediate chain binding"/>
    <property type="evidence" value="ECO:0007669"/>
    <property type="project" value="InterPro"/>
</dbReference>
<dbReference type="FunFam" id="1.20.140.100:FF:000004">
    <property type="entry name" value="Dynein axonemal heavy chain 6"/>
    <property type="match status" value="1"/>
</dbReference>
<dbReference type="Gene3D" id="1.10.8.710">
    <property type="match status" value="1"/>
</dbReference>
<dbReference type="GO" id="GO:0007018">
    <property type="term" value="P:microtubule-based movement"/>
    <property type="evidence" value="ECO:0007669"/>
    <property type="project" value="InterPro"/>
</dbReference>
<dbReference type="Gene3D" id="1.10.8.1220">
    <property type="match status" value="1"/>
</dbReference>
<dbReference type="Gene3D" id="1.10.8.720">
    <property type="entry name" value="Region D6 of dynein motor"/>
    <property type="match status" value="1"/>
</dbReference>
<dbReference type="FunFam" id="3.40.50.300:FF:000049">
    <property type="entry name" value="Dynein, axonemal, heavy chain 5"/>
    <property type="match status" value="1"/>
</dbReference>
<keyword evidence="13" id="KW-0966">Cell projection</keyword>
<dbReference type="Pfam" id="PF18198">
    <property type="entry name" value="AAA_lid_11"/>
    <property type="match status" value="1"/>
</dbReference>
<dbReference type="InterPro" id="IPR003593">
    <property type="entry name" value="AAA+_ATPase"/>
</dbReference>
<dbReference type="InterPro" id="IPR054354">
    <property type="entry name" value="DYNC2H1-like_lid"/>
</dbReference>
<dbReference type="Gene3D" id="1.20.140.100">
    <property type="entry name" value="Dynein heavy chain, N-terminal domain 2"/>
    <property type="match status" value="1"/>
</dbReference>
<keyword evidence="11" id="KW-0505">Motor protein</keyword>
<evidence type="ECO:0000256" key="12">
    <source>
        <dbReference type="ARBA" id="ARBA00023212"/>
    </source>
</evidence>
<evidence type="ECO:0000256" key="15">
    <source>
        <dbReference type="SAM" id="MobiDB-lite"/>
    </source>
</evidence>
<evidence type="ECO:0000256" key="1">
    <source>
        <dbReference type="ARBA" id="ARBA00004430"/>
    </source>
</evidence>
<evidence type="ECO:0000256" key="14">
    <source>
        <dbReference type="SAM" id="Coils"/>
    </source>
</evidence>
<dbReference type="FunFam" id="1.10.8.710:FF:000001">
    <property type="entry name" value="Dynein axonemal heavy chain 2"/>
    <property type="match status" value="1"/>
</dbReference>
<protein>
    <recommendedName>
        <fullName evidence="16">AAA+ ATPase domain-containing protein</fullName>
    </recommendedName>
</protein>
<comment type="similarity">
    <text evidence="2">Belongs to the dynein heavy chain family.</text>
</comment>
<evidence type="ECO:0000256" key="9">
    <source>
        <dbReference type="ARBA" id="ARBA00023054"/>
    </source>
</evidence>
<dbReference type="Gene3D" id="1.20.1270.280">
    <property type="match status" value="1"/>
</dbReference>
<dbReference type="Gene3D" id="1.20.920.30">
    <property type="match status" value="1"/>
</dbReference>
<feature type="region of interest" description="Disordered" evidence="15">
    <location>
        <begin position="2145"/>
        <end position="2171"/>
    </location>
</feature>
<dbReference type="Gene3D" id="1.10.472.130">
    <property type="match status" value="1"/>
</dbReference>
<keyword evidence="18" id="KW-1185">Reference proteome</keyword>
<feature type="domain" description="AAA+ ATPase" evidence="16">
    <location>
        <begin position="1593"/>
        <end position="1731"/>
    </location>
</feature>
<dbReference type="Pfam" id="PF12777">
    <property type="entry name" value="MT"/>
    <property type="match status" value="1"/>
</dbReference>
<dbReference type="InterPro" id="IPR004273">
    <property type="entry name" value="Dynein_heavy_D6_P-loop"/>
</dbReference>
<evidence type="ECO:0000256" key="13">
    <source>
        <dbReference type="ARBA" id="ARBA00023273"/>
    </source>
</evidence>
<dbReference type="GO" id="GO:0005930">
    <property type="term" value="C:axoneme"/>
    <property type="evidence" value="ECO:0007669"/>
    <property type="project" value="UniProtKB-SubCell"/>
</dbReference>
<dbReference type="Gene3D" id="3.40.50.300">
    <property type="entry name" value="P-loop containing nucleotide triphosphate hydrolases"/>
    <property type="match status" value="5"/>
</dbReference>
<dbReference type="InterPro" id="IPR042222">
    <property type="entry name" value="Dynein_2_N"/>
</dbReference>
<dbReference type="InterPro" id="IPR024743">
    <property type="entry name" value="Dynein_HC_stalk"/>
</dbReference>
<evidence type="ECO:0000256" key="3">
    <source>
        <dbReference type="ARBA" id="ARBA00022490"/>
    </source>
</evidence>
<feature type="domain" description="AAA+ ATPase" evidence="16">
    <location>
        <begin position="1885"/>
        <end position="2046"/>
    </location>
</feature>
<dbReference type="InterPro" id="IPR043157">
    <property type="entry name" value="Dynein_AAA1S"/>
</dbReference>
<evidence type="ECO:0000313" key="17">
    <source>
        <dbReference type="EMBL" id="CAF0713990.1"/>
    </source>
</evidence>
<dbReference type="FunFam" id="1.20.920.20:FF:000001">
    <property type="entry name" value="dynein heavy chain 2, axonemal"/>
    <property type="match status" value="1"/>
</dbReference>
<evidence type="ECO:0000256" key="6">
    <source>
        <dbReference type="ARBA" id="ARBA00022741"/>
    </source>
</evidence>
<dbReference type="InterPro" id="IPR035706">
    <property type="entry name" value="AAA_9"/>
</dbReference>
<evidence type="ECO:0000313" key="18">
    <source>
        <dbReference type="Proteomes" id="UP000663879"/>
    </source>
</evidence>
<dbReference type="InterPro" id="IPR041466">
    <property type="entry name" value="Dynein_AAA5_ext"/>
</dbReference>
<dbReference type="Gene3D" id="1.20.58.1120">
    <property type="match status" value="1"/>
</dbReference>
<keyword evidence="6" id="KW-0547">Nucleotide-binding</keyword>
<organism evidence="17 18">
    <name type="scientific">Brachionus calyciflorus</name>
    <dbReference type="NCBI Taxonomy" id="104777"/>
    <lineage>
        <taxon>Eukaryota</taxon>
        <taxon>Metazoa</taxon>
        <taxon>Spiralia</taxon>
        <taxon>Gnathifera</taxon>
        <taxon>Rotifera</taxon>
        <taxon>Eurotatoria</taxon>
        <taxon>Monogononta</taxon>
        <taxon>Pseudotrocha</taxon>
        <taxon>Ploima</taxon>
        <taxon>Brachionidae</taxon>
        <taxon>Brachionus</taxon>
    </lineage>
</organism>
<dbReference type="InterPro" id="IPR035699">
    <property type="entry name" value="AAA_6"/>
</dbReference>
<dbReference type="Gene3D" id="3.20.180.20">
    <property type="entry name" value="Dynein heavy chain, N-terminal domain 2"/>
    <property type="match status" value="1"/>
</dbReference>
<dbReference type="GO" id="GO:0008569">
    <property type="term" value="F:minus-end-directed microtubule motor activity"/>
    <property type="evidence" value="ECO:0007669"/>
    <property type="project" value="InterPro"/>
</dbReference>
<evidence type="ECO:0000259" key="16">
    <source>
        <dbReference type="SMART" id="SM00382"/>
    </source>
</evidence>
<dbReference type="Gene3D" id="6.10.140.1060">
    <property type="match status" value="1"/>
</dbReference>
<dbReference type="Pfam" id="PF17852">
    <property type="entry name" value="Dynein_AAA_lid"/>
    <property type="match status" value="1"/>
</dbReference>
<evidence type="ECO:0000256" key="7">
    <source>
        <dbReference type="ARBA" id="ARBA00022840"/>
    </source>
</evidence>
<dbReference type="Gene3D" id="3.10.490.20">
    <property type="match status" value="1"/>
</dbReference>
<name>A0A813M6A2_9BILA</name>
<proteinExistence type="inferred from homology"/>
<dbReference type="Pfam" id="PF12780">
    <property type="entry name" value="AAA_8"/>
    <property type="match status" value="1"/>
</dbReference>
<evidence type="ECO:0000256" key="8">
    <source>
        <dbReference type="ARBA" id="ARBA00023017"/>
    </source>
</evidence>
<dbReference type="Gene3D" id="1.20.920.20">
    <property type="match status" value="1"/>
</dbReference>
<dbReference type="FunFam" id="3.40.50.300:FF:000362">
    <property type="entry name" value="Dynein, axonemal, heavy chain 6"/>
    <property type="match status" value="1"/>
</dbReference>
<dbReference type="InterPro" id="IPR042228">
    <property type="entry name" value="Dynein_linker_3"/>
</dbReference>